<dbReference type="PROSITE" id="PS50887">
    <property type="entry name" value="GGDEF"/>
    <property type="match status" value="1"/>
</dbReference>
<comment type="catalytic activity">
    <reaction evidence="2">
        <text>2 GTP = 3',3'-c-di-GMP + 2 diphosphate</text>
        <dbReference type="Rhea" id="RHEA:24898"/>
        <dbReference type="ChEBI" id="CHEBI:33019"/>
        <dbReference type="ChEBI" id="CHEBI:37565"/>
        <dbReference type="ChEBI" id="CHEBI:58805"/>
        <dbReference type="EC" id="2.7.7.65"/>
    </reaction>
</comment>
<dbReference type="Pfam" id="PF00990">
    <property type="entry name" value="GGDEF"/>
    <property type="match status" value="1"/>
</dbReference>
<proteinExistence type="predicted"/>
<evidence type="ECO:0000313" key="5">
    <source>
        <dbReference type="EMBL" id="RYU47524.1"/>
    </source>
</evidence>
<dbReference type="GO" id="GO:0052621">
    <property type="term" value="F:diguanylate cyclase activity"/>
    <property type="evidence" value="ECO:0007669"/>
    <property type="project" value="UniProtKB-EC"/>
</dbReference>
<dbReference type="RefSeq" id="WP_130086432.1">
    <property type="nucleotide sequence ID" value="NZ_SEZJ01000003.1"/>
</dbReference>
<feature type="domain" description="GGDEF" evidence="4">
    <location>
        <begin position="434"/>
        <end position="562"/>
    </location>
</feature>
<dbReference type="SUPFAM" id="SSF55073">
    <property type="entry name" value="Nucleotide cyclase"/>
    <property type="match status" value="1"/>
</dbReference>
<dbReference type="PANTHER" id="PTHR45138:SF9">
    <property type="entry name" value="DIGUANYLATE CYCLASE DGCM-RELATED"/>
    <property type="match status" value="1"/>
</dbReference>
<keyword evidence="3" id="KW-0812">Transmembrane</keyword>
<organism evidence="5 6">
    <name type="scientific">Aliivibrio finisterrensis</name>
    <dbReference type="NCBI Taxonomy" id="511998"/>
    <lineage>
        <taxon>Bacteria</taxon>
        <taxon>Pseudomonadati</taxon>
        <taxon>Pseudomonadota</taxon>
        <taxon>Gammaproteobacteria</taxon>
        <taxon>Vibrionales</taxon>
        <taxon>Vibrionaceae</taxon>
        <taxon>Aliivibrio</taxon>
    </lineage>
</organism>
<accession>A0A4Q5KM44</accession>
<evidence type="ECO:0000313" key="6">
    <source>
        <dbReference type="Proteomes" id="UP000293465"/>
    </source>
</evidence>
<evidence type="ECO:0000256" key="3">
    <source>
        <dbReference type="SAM" id="Phobius"/>
    </source>
</evidence>
<comment type="caution">
    <text evidence="5">The sequence shown here is derived from an EMBL/GenBank/DDBJ whole genome shotgun (WGS) entry which is preliminary data.</text>
</comment>
<dbReference type="EMBL" id="SEZJ01000003">
    <property type="protein sequence ID" value="RYU47524.1"/>
    <property type="molecule type" value="Genomic_DNA"/>
</dbReference>
<dbReference type="GO" id="GO:0005886">
    <property type="term" value="C:plasma membrane"/>
    <property type="evidence" value="ECO:0007669"/>
    <property type="project" value="TreeGrafter"/>
</dbReference>
<dbReference type="AlphaFoldDB" id="A0A4Q5KM44"/>
<dbReference type="GO" id="GO:0043709">
    <property type="term" value="P:cell adhesion involved in single-species biofilm formation"/>
    <property type="evidence" value="ECO:0007669"/>
    <property type="project" value="TreeGrafter"/>
</dbReference>
<dbReference type="InterPro" id="IPR043128">
    <property type="entry name" value="Rev_trsase/Diguanyl_cyclase"/>
</dbReference>
<keyword evidence="3" id="KW-1133">Transmembrane helix</keyword>
<evidence type="ECO:0000256" key="1">
    <source>
        <dbReference type="ARBA" id="ARBA00012528"/>
    </source>
</evidence>
<keyword evidence="3" id="KW-0472">Membrane</keyword>
<evidence type="ECO:0000259" key="4">
    <source>
        <dbReference type="PROSITE" id="PS50887"/>
    </source>
</evidence>
<name>A0A4Q5KM44_9GAMM</name>
<dbReference type="InterPro" id="IPR029787">
    <property type="entry name" value="Nucleotide_cyclase"/>
</dbReference>
<dbReference type="EC" id="2.7.7.65" evidence="1"/>
<feature type="transmembrane region" description="Helical" evidence="3">
    <location>
        <begin position="380"/>
        <end position="401"/>
    </location>
</feature>
<protein>
    <recommendedName>
        <fullName evidence="1">diguanylate cyclase</fullName>
        <ecNumber evidence="1">2.7.7.65</ecNumber>
    </recommendedName>
</protein>
<dbReference type="InterPro" id="IPR050469">
    <property type="entry name" value="Diguanylate_Cyclase"/>
</dbReference>
<gene>
    <name evidence="5" type="ORF">ERW49_04000</name>
</gene>
<dbReference type="Proteomes" id="UP000293465">
    <property type="component" value="Unassembled WGS sequence"/>
</dbReference>
<dbReference type="NCBIfam" id="TIGR00254">
    <property type="entry name" value="GGDEF"/>
    <property type="match status" value="1"/>
</dbReference>
<dbReference type="SMART" id="SM00267">
    <property type="entry name" value="GGDEF"/>
    <property type="match status" value="1"/>
</dbReference>
<reference evidence="5 6" key="1">
    <citation type="submission" date="2019-02" db="EMBL/GenBank/DDBJ databases">
        <title>Genome sequences of Aliivibrio finisterrensis strains from farmed Atlantic salmon.</title>
        <authorList>
            <person name="Bowman J.P."/>
        </authorList>
    </citation>
    <scope>NUCLEOTIDE SEQUENCE [LARGE SCALE GENOMIC DNA]</scope>
    <source>
        <strain evidence="5 6">A32</strain>
    </source>
</reference>
<dbReference type="InterPro" id="IPR000160">
    <property type="entry name" value="GGDEF_dom"/>
</dbReference>
<dbReference type="GO" id="GO:1902201">
    <property type="term" value="P:negative regulation of bacterial-type flagellum-dependent cell motility"/>
    <property type="evidence" value="ECO:0007669"/>
    <property type="project" value="TreeGrafter"/>
</dbReference>
<sequence>MKKVILFITGIIIISNAIVFIVNELSHNHDDSVSLTDYEQQLISLTQNCEPLECRIIDDFNRLDKSEYNENIKAIAESIRPILAYTNGPKIGIAILNIVSENGSFSCDDKLYFLDKISTLKYKDNDLFGMIDPILSYIKIANESGDDFKIASGELSLALAISYFKEYEFSNNIIEEIIYSDKSNDWYRLKNQARLSFVENKLAMNKPQDALNMLEMVKPHQASYTEEDWRDYYIYTLALKAEAYTYLGQLEQASQCLSVAKEELEKDQLRLLLGKDTLVSVAEFQLSFRKKDFLYIEEKKEELLSIVERDNQARYAKIVYNTLFDYYHQTNNISDLYDINNRYHRLMDKRQSDNYKLLISNKLKQSENDHLSDDHEKSLLFLKISFSVLMVISTLLFFTIVKIKYLNIENFTDPLTNCLNRRKFNIDYGNSAKSEHTFLILDIDNFKPINDNYGHDVGDEVLLKVASAITSILGREHKCYRIGGEEFVVIFHTISKTRSITIAENIRKAIEALVWDNGISVTISGGLSDSSQEKNTYKAADELLYKAKHSTKNIIINDIESA</sequence>
<dbReference type="GeneID" id="56274187"/>
<dbReference type="CDD" id="cd01949">
    <property type="entry name" value="GGDEF"/>
    <property type="match status" value="1"/>
</dbReference>
<dbReference type="PANTHER" id="PTHR45138">
    <property type="entry name" value="REGULATORY COMPONENTS OF SENSORY TRANSDUCTION SYSTEM"/>
    <property type="match status" value="1"/>
</dbReference>
<evidence type="ECO:0000256" key="2">
    <source>
        <dbReference type="ARBA" id="ARBA00034247"/>
    </source>
</evidence>
<dbReference type="OrthoDB" id="5918979at2"/>
<dbReference type="Gene3D" id="3.30.70.270">
    <property type="match status" value="1"/>
</dbReference>